<comment type="caution">
    <text evidence="7">The sequence shown here is derived from an EMBL/GenBank/DDBJ whole genome shotgun (WGS) entry which is preliminary data.</text>
</comment>
<protein>
    <recommendedName>
        <fullName evidence="6">K Homology domain-containing protein</fullName>
    </recommendedName>
</protein>
<dbReference type="PANTHER" id="PTHR10288">
    <property type="entry name" value="KH DOMAIN CONTAINING RNA BINDING PROTEIN"/>
    <property type="match status" value="1"/>
</dbReference>
<dbReference type="GO" id="GO:0005634">
    <property type="term" value="C:nucleus"/>
    <property type="evidence" value="ECO:0007669"/>
    <property type="project" value="UniProtKB-SubCell"/>
</dbReference>
<feature type="compositionally biased region" description="Basic and acidic residues" evidence="5">
    <location>
        <begin position="44"/>
        <end position="60"/>
    </location>
</feature>
<evidence type="ECO:0000313" key="8">
    <source>
        <dbReference type="Proteomes" id="UP001367676"/>
    </source>
</evidence>
<feature type="region of interest" description="Disordered" evidence="5">
    <location>
        <begin position="33"/>
        <end position="66"/>
    </location>
</feature>
<dbReference type="CDD" id="cd22396">
    <property type="entry name" value="KH-I_FUBP_rpt1"/>
    <property type="match status" value="1"/>
</dbReference>
<name>A0AAN9T726_9HEMI</name>
<feature type="domain" description="K Homology" evidence="6">
    <location>
        <begin position="118"/>
        <end position="188"/>
    </location>
</feature>
<dbReference type="InterPro" id="IPR004087">
    <property type="entry name" value="KH_dom"/>
</dbReference>
<feature type="region of interest" description="Disordered" evidence="5">
    <location>
        <begin position="433"/>
        <end position="494"/>
    </location>
</feature>
<evidence type="ECO:0000313" key="7">
    <source>
        <dbReference type="EMBL" id="KAK7576013.1"/>
    </source>
</evidence>
<feature type="domain" description="K Homology" evidence="6">
    <location>
        <begin position="336"/>
        <end position="407"/>
    </location>
</feature>
<dbReference type="SUPFAM" id="SSF54791">
    <property type="entry name" value="Eukaryotic type KH-domain (KH-domain type I)"/>
    <property type="match status" value="3"/>
</dbReference>
<dbReference type="EMBL" id="JBBCAQ010000036">
    <property type="protein sequence ID" value="KAK7576013.1"/>
    <property type="molecule type" value="Genomic_DNA"/>
</dbReference>
<dbReference type="InterPro" id="IPR004088">
    <property type="entry name" value="KH_dom_type_1"/>
</dbReference>
<reference evidence="7 8" key="1">
    <citation type="submission" date="2024-03" db="EMBL/GenBank/DDBJ databases">
        <title>Adaptation during the transition from Ophiocordyceps entomopathogen to insect associate is accompanied by gene loss and intensified selection.</title>
        <authorList>
            <person name="Ward C.M."/>
            <person name="Onetto C.A."/>
            <person name="Borneman A.R."/>
        </authorList>
    </citation>
    <scope>NUCLEOTIDE SEQUENCE [LARGE SCALE GENOMIC DNA]</scope>
    <source>
        <strain evidence="7">AWRI1</strain>
        <tissue evidence="7">Single Adult Female</tissue>
    </source>
</reference>
<dbReference type="CDD" id="cd22397">
    <property type="entry name" value="KH-I_FUBP_rpt2"/>
    <property type="match status" value="1"/>
</dbReference>
<dbReference type="Pfam" id="PF00013">
    <property type="entry name" value="KH_1"/>
    <property type="match status" value="3"/>
</dbReference>
<feature type="region of interest" description="Disordered" evidence="5">
    <location>
        <begin position="608"/>
        <end position="635"/>
    </location>
</feature>
<evidence type="ECO:0000256" key="5">
    <source>
        <dbReference type="SAM" id="MobiDB-lite"/>
    </source>
</evidence>
<dbReference type="SMART" id="SM00322">
    <property type="entry name" value="KH"/>
    <property type="match status" value="3"/>
</dbReference>
<dbReference type="AlphaFoldDB" id="A0AAN9T726"/>
<organism evidence="7 8">
    <name type="scientific">Parthenolecanium corni</name>
    <dbReference type="NCBI Taxonomy" id="536013"/>
    <lineage>
        <taxon>Eukaryota</taxon>
        <taxon>Metazoa</taxon>
        <taxon>Ecdysozoa</taxon>
        <taxon>Arthropoda</taxon>
        <taxon>Hexapoda</taxon>
        <taxon>Insecta</taxon>
        <taxon>Pterygota</taxon>
        <taxon>Neoptera</taxon>
        <taxon>Paraneoptera</taxon>
        <taxon>Hemiptera</taxon>
        <taxon>Sternorrhyncha</taxon>
        <taxon>Coccoidea</taxon>
        <taxon>Coccidae</taxon>
        <taxon>Parthenolecanium</taxon>
    </lineage>
</organism>
<dbReference type="InterPro" id="IPR036612">
    <property type="entry name" value="KH_dom_type_1_sf"/>
</dbReference>
<accession>A0AAN9T726</accession>
<feature type="compositionally biased region" description="Polar residues" evidence="5">
    <location>
        <begin position="614"/>
        <end position="634"/>
    </location>
</feature>
<feature type="region of interest" description="Disordered" evidence="5">
    <location>
        <begin position="553"/>
        <end position="583"/>
    </location>
</feature>
<dbReference type="CDD" id="cd22399">
    <property type="entry name" value="KH-I_FUBP_rpt4"/>
    <property type="match status" value="1"/>
</dbReference>
<dbReference type="GO" id="GO:0003723">
    <property type="term" value="F:RNA binding"/>
    <property type="evidence" value="ECO:0007669"/>
    <property type="project" value="UniProtKB-UniRule"/>
</dbReference>
<keyword evidence="4" id="KW-0694">RNA-binding</keyword>
<dbReference type="GO" id="GO:0006355">
    <property type="term" value="P:regulation of DNA-templated transcription"/>
    <property type="evidence" value="ECO:0007669"/>
    <property type="project" value="InterPro"/>
</dbReference>
<feature type="compositionally biased region" description="Low complexity" evidence="5">
    <location>
        <begin position="553"/>
        <end position="582"/>
    </location>
</feature>
<dbReference type="InterPro" id="IPR015096">
    <property type="entry name" value="FUBP_C"/>
</dbReference>
<feature type="region of interest" description="Disordered" evidence="5">
    <location>
        <begin position="409"/>
        <end position="428"/>
    </location>
</feature>
<evidence type="ECO:0000256" key="1">
    <source>
        <dbReference type="ARBA" id="ARBA00004123"/>
    </source>
</evidence>
<sequence length="685" mass="71599">MSGEFPAVAATNQINNPGSAFAAAVERAKQIAAKITPNSVSSDSQKRPLEDLSGEPEAKKPSVLPPGIGGGFVNTSLSSNSSAAQVAVAQAKAVAARVAAATTGGNRGVGVPNLPLGPVSSKDIKVPDKMVGLIIGRGGEQITRLQAESGCKIQMAPDSGGTSDRMCTLTGNTQSISKAEDLISQIVQSRSREIMPMGNGLGSPNMNLPNNGSRMSESLGSSGLPPSIPTVSTPSFTQVEIMVPGPKVGLIIGKGGETIKQLQEKSGAKMVVIQDGPSQEAEKPLRISGDPQKVEHAKALVYEFMAEKEQQLQKGRGRSGGGNYGQNNNSRSWDPEITETTLTVPAGKCGVIIGKGGETIRQINQQTGAHCEIDRRQQTNMQEKVFIVKGTPEQIDHVKRMFSEKLGMNIGGGSSNGSSSNYGSNMSGGSGMGGVSNFNGGSPWPGGSGGSQSFQQPWPNSSQGQNQHQQMPQHPSSGANGSNSVQINPNTGQPDYSAQWVEYYRSMGMHKEAAVIEEQAKANKSGQQPIHHQGLPSQVQLPMQGLNNMQQGQQLSIGGQQQPAVSTPQPQQGQGDQSGGPDYSAQWAQYYRQLGQLKEAEAIEAQMKAKMANPQPQSNSSGGIVSSQPNSGNMYNPALAQYGLGGFGQAAPNPNYYGGAKPSGGGPQFAYNYGAYPQSSASDSH</sequence>
<dbReference type="Gene3D" id="3.30.1370.10">
    <property type="entry name" value="K Homology domain, type 1"/>
    <property type="match status" value="3"/>
</dbReference>
<dbReference type="Pfam" id="PF09005">
    <property type="entry name" value="FUBP_C"/>
    <property type="match status" value="2"/>
</dbReference>
<keyword evidence="3" id="KW-0539">Nucleus</keyword>
<gene>
    <name evidence="7" type="ORF">V9T40_012299</name>
</gene>
<evidence type="ECO:0000259" key="6">
    <source>
        <dbReference type="SMART" id="SM00322"/>
    </source>
</evidence>
<dbReference type="PROSITE" id="PS50084">
    <property type="entry name" value="KH_TYPE_1"/>
    <property type="match status" value="3"/>
</dbReference>
<keyword evidence="8" id="KW-1185">Reference proteome</keyword>
<feature type="compositionally biased region" description="Low complexity" evidence="5">
    <location>
        <begin position="451"/>
        <end position="478"/>
    </location>
</feature>
<dbReference type="Proteomes" id="UP001367676">
    <property type="component" value="Unassembled WGS sequence"/>
</dbReference>
<evidence type="ECO:0000256" key="2">
    <source>
        <dbReference type="ARBA" id="ARBA00022737"/>
    </source>
</evidence>
<proteinExistence type="predicted"/>
<feature type="compositionally biased region" description="Low complexity" evidence="5">
    <location>
        <begin position="416"/>
        <end position="425"/>
    </location>
</feature>
<feature type="domain" description="K Homology" evidence="6">
    <location>
        <begin position="235"/>
        <end position="306"/>
    </location>
</feature>
<feature type="compositionally biased region" description="Polar residues" evidence="5">
    <location>
        <begin position="479"/>
        <end position="494"/>
    </location>
</feature>
<feature type="region of interest" description="Disordered" evidence="5">
    <location>
        <begin position="310"/>
        <end position="334"/>
    </location>
</feature>
<comment type="subcellular location">
    <subcellularLocation>
        <location evidence="1">Nucleus</location>
    </subcellularLocation>
</comment>
<evidence type="ECO:0000256" key="4">
    <source>
        <dbReference type="PROSITE-ProRule" id="PRU00117"/>
    </source>
</evidence>
<keyword evidence="2" id="KW-0677">Repeat</keyword>
<evidence type="ECO:0000256" key="3">
    <source>
        <dbReference type="ARBA" id="ARBA00023242"/>
    </source>
</evidence>